<dbReference type="EC" id="3.1.26.4" evidence="2"/>
<keyword evidence="9" id="KW-0695">RNA-directed DNA polymerase</keyword>
<dbReference type="CDD" id="cd06094">
    <property type="entry name" value="RP_Saci_like"/>
    <property type="match status" value="1"/>
</dbReference>
<dbReference type="InterPro" id="IPR021109">
    <property type="entry name" value="Peptidase_aspartic_dom_sf"/>
</dbReference>
<protein>
    <recommendedName>
        <fullName evidence="2">ribonuclease H</fullName>
        <ecNumber evidence="2">3.1.26.4</ecNumber>
    </recommendedName>
</protein>
<feature type="domain" description="Reverse transcriptase" evidence="11">
    <location>
        <begin position="421"/>
        <end position="598"/>
    </location>
</feature>
<dbReference type="OrthoDB" id="775972at2759"/>
<evidence type="ECO:0000256" key="8">
    <source>
        <dbReference type="ARBA" id="ARBA00022801"/>
    </source>
</evidence>
<dbReference type="PROSITE" id="PS50878">
    <property type="entry name" value="RT_POL"/>
    <property type="match status" value="1"/>
</dbReference>
<dbReference type="InterPro" id="IPR034132">
    <property type="entry name" value="RP_Saci-like"/>
</dbReference>
<evidence type="ECO:0000256" key="6">
    <source>
        <dbReference type="ARBA" id="ARBA00022722"/>
    </source>
</evidence>
<evidence type="ECO:0000259" key="12">
    <source>
        <dbReference type="PROSITE" id="PS50994"/>
    </source>
</evidence>
<dbReference type="KEGG" id="tng:GSTEN00012137G001"/>
<dbReference type="SUPFAM" id="SSF53098">
    <property type="entry name" value="Ribonuclease H-like"/>
    <property type="match status" value="1"/>
</dbReference>
<dbReference type="Gene3D" id="2.40.70.10">
    <property type="entry name" value="Acid Proteases"/>
    <property type="match status" value="1"/>
</dbReference>
<dbReference type="GO" id="GO:0003676">
    <property type="term" value="F:nucleic acid binding"/>
    <property type="evidence" value="ECO:0007669"/>
    <property type="project" value="InterPro"/>
</dbReference>
<keyword evidence="5" id="KW-0548">Nucleotidyltransferase</keyword>
<evidence type="ECO:0000256" key="1">
    <source>
        <dbReference type="ARBA" id="ARBA00010879"/>
    </source>
</evidence>
<keyword evidence="4" id="KW-0808">Transferase</keyword>
<evidence type="ECO:0000256" key="3">
    <source>
        <dbReference type="ARBA" id="ARBA00022670"/>
    </source>
</evidence>
<evidence type="ECO:0000259" key="11">
    <source>
        <dbReference type="PROSITE" id="PS50878"/>
    </source>
</evidence>
<evidence type="ECO:0000256" key="5">
    <source>
        <dbReference type="ARBA" id="ARBA00022695"/>
    </source>
</evidence>
<dbReference type="Gene3D" id="3.10.10.10">
    <property type="entry name" value="HIV Type 1 Reverse Transcriptase, subunit A, domain 1"/>
    <property type="match status" value="1"/>
</dbReference>
<dbReference type="GO" id="GO:0008233">
    <property type="term" value="F:peptidase activity"/>
    <property type="evidence" value="ECO:0007669"/>
    <property type="project" value="UniProtKB-KW"/>
</dbReference>
<keyword evidence="3" id="KW-0645">Protease</keyword>
<dbReference type="AlphaFoldDB" id="Q4SV63"/>
<dbReference type="InterPro" id="IPR001584">
    <property type="entry name" value="Integrase_cat-core"/>
</dbReference>
<dbReference type="GO" id="GO:0015074">
    <property type="term" value="P:DNA integration"/>
    <property type="evidence" value="ECO:0007669"/>
    <property type="project" value="InterPro"/>
</dbReference>
<dbReference type="InterPro" id="IPR012337">
    <property type="entry name" value="RNaseH-like_sf"/>
</dbReference>
<dbReference type="Pfam" id="PF17919">
    <property type="entry name" value="RT_RNaseH_2"/>
    <property type="match status" value="1"/>
</dbReference>
<evidence type="ECO:0000256" key="2">
    <source>
        <dbReference type="ARBA" id="ARBA00012180"/>
    </source>
</evidence>
<dbReference type="GO" id="GO:0004523">
    <property type="term" value="F:RNA-DNA hybrid ribonuclease activity"/>
    <property type="evidence" value="ECO:0007669"/>
    <property type="project" value="UniProtKB-EC"/>
</dbReference>
<dbReference type="InterPro" id="IPR055469">
    <property type="entry name" value="DUF7041"/>
</dbReference>
<comment type="similarity">
    <text evidence="1">Belongs to the beta type-B retroviral polymerase family. HERV class-II K(HML-2) pol subfamily.</text>
</comment>
<organism evidence="13">
    <name type="scientific">Tetraodon nigroviridis</name>
    <name type="common">Spotted green pufferfish</name>
    <name type="synonym">Chelonodon nigroviridis</name>
    <dbReference type="NCBI Taxonomy" id="99883"/>
    <lineage>
        <taxon>Eukaryota</taxon>
        <taxon>Metazoa</taxon>
        <taxon>Chordata</taxon>
        <taxon>Craniata</taxon>
        <taxon>Vertebrata</taxon>
        <taxon>Euteleostomi</taxon>
        <taxon>Actinopterygii</taxon>
        <taxon>Neopterygii</taxon>
        <taxon>Teleostei</taxon>
        <taxon>Neoteleostei</taxon>
        <taxon>Acanthomorphata</taxon>
        <taxon>Eupercaria</taxon>
        <taxon>Tetraodontiformes</taxon>
        <taxon>Tetradontoidea</taxon>
        <taxon>Tetraodontidae</taxon>
        <taxon>Tetraodon</taxon>
    </lineage>
</organism>
<dbReference type="GO" id="GO:0003964">
    <property type="term" value="F:RNA-directed DNA polymerase activity"/>
    <property type="evidence" value="ECO:0007669"/>
    <property type="project" value="UniProtKB-KW"/>
</dbReference>
<dbReference type="Pfam" id="PF23055">
    <property type="entry name" value="DUF7041"/>
    <property type="match status" value="1"/>
</dbReference>
<dbReference type="EMBL" id="CAAE01013786">
    <property type="protein sequence ID" value="CAF95469.1"/>
    <property type="molecule type" value="Genomic_DNA"/>
</dbReference>
<evidence type="ECO:0000313" key="13">
    <source>
        <dbReference type="EMBL" id="CAF95469.1"/>
    </source>
</evidence>
<evidence type="ECO:0000256" key="9">
    <source>
        <dbReference type="ARBA" id="ARBA00022918"/>
    </source>
</evidence>
<dbReference type="PROSITE" id="PS50994">
    <property type="entry name" value="INTEGRASE"/>
    <property type="match status" value="1"/>
</dbReference>
<dbReference type="InterPro" id="IPR036397">
    <property type="entry name" value="RNaseH_sf"/>
</dbReference>
<accession>Q4SV63</accession>
<dbReference type="SUPFAM" id="SSF56672">
    <property type="entry name" value="DNA/RNA polymerases"/>
    <property type="match status" value="1"/>
</dbReference>
<dbReference type="Gene3D" id="3.30.70.270">
    <property type="match status" value="2"/>
</dbReference>
<sequence>MFEAADDGISSSAMSPRHTQPSSVIASVKLPDFWLSDPAPWFQHVEALFHLRGVTEDDSKYYLVVAALDQQSTRRVMQLLRDPPPRGKYAAIKELLLRRFGLSAAERADKLLSLPGLGDGSAVDLMDSMLSLLGSDEGGFLFPHIFLRQLPHPVRAALANSPSLAAGDFRGLAEEADRVLLTARRTSVLSVLADPQLLVSEDPDQVMVAGVSSHAGKRQGQHSVAAVGAGEQEELLFIKDSLSGRRFLVDSGSQKSLLPPGGTNLSSLGTGPQLTAANGSSIKSFGTRSVTVCFSGRSFTWDFVLASITVPIIGADFLCSNGLLVDVANRRLIDAVSFATFPCLTGGPGPLAHASFAATGNVFQQLLGDFPALTTPAFSTAVTKHGVEHFIPTAGPPVFARARRLDAVKLVTAKEEFATMERLGIVRRSNSPWASPLHMVPKADGSWRPCGDFRRLNNITAHDRYPIPHIQDFSIRLAGATIFSKVDLVRGYHQVPVRAEDVPKTAVITPFGLFEFLRMPFGLKGAAQTFQRLMDSVLRGLTFVFVYLDDILVASPSADEHLTHLGQVFQRLADHGLIVNPAKCQFGLQVIDFLGHRISSEGAVPLPAKVQVVAEFPRPASVKALQEFLGMVNFYNRFLPRAAHLLQPLYEALRLKKATDQVDWTAERVQAFEGAKSALANATLLAHPAPRADIALTTDASDVAVGAVVEQGVGGVWQPLAFFSRKLRDNERKYSVFDRELLALYLATRHFRFLLEGRSFTAYVDHKPLTFAMSKVSEPWSARQQRHLAAVSEFTTDIRHVAGKANPVADCLSRVLVCPVYLGLDFASMAADQSGDQEIRALESAGTGLKLEKAVVQDGGPTLLCDVSTGRPRPVVPGTWRRRVFDMVHSLSHPGVRASVKLVSAKFVWPGFAKRSGNGLRPVWHVSVLRFTSTPKHPLNRSRFQPDGLTMCMWTWWDPYLRPTGTLICSLWWIAPPGGRRWFLFPPRHRRTSLEHFFRFGCTFCSPSDITSDRGPQFVSELWSSMARSLGTQVHRTTAYHPQANGLCERFHRSLKAALRAALSDDSWVDRLPWVMLGLRSAPKEDLGASPAELVLGQPLRVPGEFLPESAPPDLLTARFVFVRHDAHRSPLRPPYDGPFRVLETGTKSFVLDMGGRAERVTLDRLKPAHLLAGQDVLLAQVPRRGRPPKVQNIPPNDLSSDLQPAVDLVSPACGSSAFPEEGRRSRYGRLIKAPFRD</sequence>
<keyword evidence="6" id="KW-0540">Nuclease</keyword>
<dbReference type="CDD" id="cd01647">
    <property type="entry name" value="RT_LTR"/>
    <property type="match status" value="1"/>
</dbReference>
<dbReference type="GO" id="GO:0006508">
    <property type="term" value="P:proteolysis"/>
    <property type="evidence" value="ECO:0007669"/>
    <property type="project" value="UniProtKB-KW"/>
</dbReference>
<proteinExistence type="inferred from homology"/>
<dbReference type="CDD" id="cd09274">
    <property type="entry name" value="RNase_HI_RT_Ty3"/>
    <property type="match status" value="1"/>
</dbReference>
<evidence type="ECO:0000256" key="7">
    <source>
        <dbReference type="ARBA" id="ARBA00022759"/>
    </source>
</evidence>
<comment type="caution">
    <text evidence="13">The sequence shown here is derived from an EMBL/GenBank/DDBJ whole genome shotgun (WGS) entry which is preliminary data.</text>
</comment>
<gene>
    <name evidence="13" type="ORF">GSTENG00012137001</name>
</gene>
<dbReference type="PANTHER" id="PTHR37984:SF5">
    <property type="entry name" value="PROTEIN NYNRIN-LIKE"/>
    <property type="match status" value="1"/>
</dbReference>
<dbReference type="InterPro" id="IPR041577">
    <property type="entry name" value="RT_RNaseH_2"/>
</dbReference>
<dbReference type="Gene3D" id="3.30.420.10">
    <property type="entry name" value="Ribonuclease H-like superfamily/Ribonuclease H"/>
    <property type="match status" value="1"/>
</dbReference>
<dbReference type="InterPro" id="IPR000477">
    <property type="entry name" value="RT_dom"/>
</dbReference>
<dbReference type="InterPro" id="IPR050951">
    <property type="entry name" value="Retrovirus_Pol_polyprotein"/>
</dbReference>
<evidence type="ECO:0000256" key="4">
    <source>
        <dbReference type="ARBA" id="ARBA00022679"/>
    </source>
</evidence>
<reference evidence="13" key="2">
    <citation type="submission" date="2004-02" db="EMBL/GenBank/DDBJ databases">
        <authorList>
            <consortium name="Genoscope"/>
            <consortium name="Whitehead Institute Centre for Genome Research"/>
        </authorList>
    </citation>
    <scope>NUCLEOTIDE SEQUENCE</scope>
</reference>
<keyword evidence="8" id="KW-0378">Hydrolase</keyword>
<keyword evidence="7" id="KW-0255">Endonuclease</keyword>
<keyword evidence="10" id="KW-0511">Multifunctional enzyme</keyword>
<dbReference type="InterPro" id="IPR043502">
    <property type="entry name" value="DNA/RNA_pol_sf"/>
</dbReference>
<name>Q4SV63_TETNG</name>
<evidence type="ECO:0000256" key="10">
    <source>
        <dbReference type="ARBA" id="ARBA00023268"/>
    </source>
</evidence>
<dbReference type="FunFam" id="3.30.70.270:FF:000020">
    <property type="entry name" value="Transposon Tf2-6 polyprotein-like Protein"/>
    <property type="match status" value="1"/>
</dbReference>
<reference evidence="13" key="1">
    <citation type="journal article" date="2004" name="Nature">
        <title>Genome duplication in the teleost fish Tetraodon nigroviridis reveals the early vertebrate proto-karyotype.</title>
        <authorList>
            <person name="Jaillon O."/>
            <person name="Aury J.-M."/>
            <person name="Brunet F."/>
            <person name="Petit J.-L."/>
            <person name="Stange-Thomann N."/>
            <person name="Mauceli E."/>
            <person name="Bouneau L."/>
            <person name="Fischer C."/>
            <person name="Ozouf-Costaz C."/>
            <person name="Bernot A."/>
            <person name="Nicaud S."/>
            <person name="Jaffe D."/>
            <person name="Fisher S."/>
            <person name="Lutfalla G."/>
            <person name="Dossat C."/>
            <person name="Segurens B."/>
            <person name="Dasilva C."/>
            <person name="Salanoubat M."/>
            <person name="Levy M."/>
            <person name="Boudet N."/>
            <person name="Castellano S."/>
            <person name="Anthouard V."/>
            <person name="Jubin C."/>
            <person name="Castelli V."/>
            <person name="Katinka M."/>
            <person name="Vacherie B."/>
            <person name="Biemont C."/>
            <person name="Skalli Z."/>
            <person name="Cattolico L."/>
            <person name="Poulain J."/>
            <person name="De Berardinis V."/>
            <person name="Cruaud C."/>
            <person name="Duprat S."/>
            <person name="Brottier P."/>
            <person name="Coutanceau J.-P."/>
            <person name="Gouzy J."/>
            <person name="Parra G."/>
            <person name="Lardier G."/>
            <person name="Chapple C."/>
            <person name="McKernan K.J."/>
            <person name="McEwan P."/>
            <person name="Bosak S."/>
            <person name="Kellis M."/>
            <person name="Volff J.-N."/>
            <person name="Guigo R."/>
            <person name="Zody M.C."/>
            <person name="Mesirov J."/>
            <person name="Lindblad-Toh K."/>
            <person name="Birren B."/>
            <person name="Nusbaum C."/>
            <person name="Kahn D."/>
            <person name="Robinson-Rechavi M."/>
            <person name="Laudet V."/>
            <person name="Schachter V."/>
            <person name="Quetier F."/>
            <person name="Saurin W."/>
            <person name="Scarpelli C."/>
            <person name="Wincker P."/>
            <person name="Lander E.S."/>
            <person name="Weissenbach J."/>
            <person name="Roest Crollius H."/>
        </authorList>
    </citation>
    <scope>NUCLEOTIDE SEQUENCE [LARGE SCALE GENOMIC DNA]</scope>
</reference>
<dbReference type="SUPFAM" id="SSF50630">
    <property type="entry name" value="Acid proteases"/>
    <property type="match status" value="1"/>
</dbReference>
<dbReference type="PANTHER" id="PTHR37984">
    <property type="entry name" value="PROTEIN CBG26694"/>
    <property type="match status" value="1"/>
</dbReference>
<feature type="domain" description="Integrase catalytic" evidence="12">
    <location>
        <begin position="994"/>
        <end position="1099"/>
    </location>
</feature>
<dbReference type="Pfam" id="PF00078">
    <property type="entry name" value="RVT_1"/>
    <property type="match status" value="1"/>
</dbReference>
<dbReference type="InterPro" id="IPR043128">
    <property type="entry name" value="Rev_trsase/Diguanyl_cyclase"/>
</dbReference>
<dbReference type="FunFam" id="3.10.10.10:FF:000007">
    <property type="entry name" value="Retrovirus-related Pol polyprotein from transposon 17.6-like Protein"/>
    <property type="match status" value="1"/>
</dbReference>